<evidence type="ECO:0000256" key="7">
    <source>
        <dbReference type="PIRNR" id="PIRNR036514"/>
    </source>
</evidence>
<dbReference type="InterPro" id="IPR008978">
    <property type="entry name" value="HSP20-like_chaperone"/>
</dbReference>
<feature type="binding site" evidence="8">
    <location>
        <position position="108"/>
    </location>
    <ligand>
        <name>Zn(2+)</name>
        <dbReference type="ChEBI" id="CHEBI:29105"/>
        <label>1</label>
    </ligand>
</feature>
<feature type="compositionally biased region" description="Polar residues" evidence="11">
    <location>
        <begin position="129"/>
        <end position="138"/>
    </location>
</feature>
<evidence type="ECO:0000313" key="13">
    <source>
        <dbReference type="EMBL" id="KAB5522654.1"/>
    </source>
</evidence>
<dbReference type="Pfam" id="PF00525">
    <property type="entry name" value="Crystallin"/>
    <property type="match status" value="1"/>
</dbReference>
<evidence type="ECO:0000256" key="6">
    <source>
        <dbReference type="ARBA" id="ARBA00030175"/>
    </source>
</evidence>
<keyword evidence="4 8" id="KW-0862">Zinc</keyword>
<dbReference type="GO" id="GO:0009408">
    <property type="term" value="P:response to heat"/>
    <property type="evidence" value="ECO:0007669"/>
    <property type="project" value="TreeGrafter"/>
</dbReference>
<dbReference type="OrthoDB" id="1431247at2759"/>
<dbReference type="GO" id="GO:0046872">
    <property type="term" value="F:metal ion binding"/>
    <property type="evidence" value="ECO:0007669"/>
    <property type="project" value="UniProtKB-KW"/>
</dbReference>
<dbReference type="GO" id="GO:0051082">
    <property type="term" value="F:unfolded protein binding"/>
    <property type="evidence" value="ECO:0007669"/>
    <property type="project" value="TreeGrafter"/>
</dbReference>
<dbReference type="PRINTS" id="PR00299">
    <property type="entry name" value="ACRYSTALLIN"/>
</dbReference>
<dbReference type="PANTHER" id="PTHR45640:SF5">
    <property type="entry name" value="ALPHA-CRYSTALLIN B CHAIN"/>
    <property type="match status" value="1"/>
</dbReference>
<dbReference type="InterPro" id="IPR002068">
    <property type="entry name" value="A-crystallin/Hsp20_dom"/>
</dbReference>
<keyword evidence="14" id="KW-1185">Reference proteome</keyword>
<comment type="caution">
    <text evidence="13">The sequence shown here is derived from an EMBL/GenBank/DDBJ whole genome shotgun (WGS) entry which is preliminary data.</text>
</comment>
<evidence type="ECO:0000256" key="8">
    <source>
        <dbReference type="PIRSR" id="PIRSR036514-1"/>
    </source>
</evidence>
<evidence type="ECO:0000256" key="2">
    <source>
        <dbReference type="ARBA" id="ARBA00022613"/>
    </source>
</evidence>
<dbReference type="PIRSF" id="PIRSF036514">
    <property type="entry name" value="Sm_HSP_B1"/>
    <property type="match status" value="1"/>
</dbReference>
<dbReference type="InterPro" id="IPR001436">
    <property type="entry name" value="Alpha-crystallin/sHSP_animal"/>
</dbReference>
<reference evidence="13 14" key="1">
    <citation type="submission" date="2019-06" db="EMBL/GenBank/DDBJ databases">
        <title>A chromosome-scale genome assembly of the striped catfish, Pangasianodon hypophthalmus.</title>
        <authorList>
            <person name="Wen M."/>
            <person name="Zahm M."/>
            <person name="Roques C."/>
            <person name="Cabau C."/>
            <person name="Klopp C."/>
            <person name="Donnadieu C."/>
            <person name="Jouanno E."/>
            <person name="Avarre J.-C."/>
            <person name="Campet M."/>
            <person name="Ha T.T.T."/>
            <person name="Dugue R."/>
            <person name="Lampietro C."/>
            <person name="Louis A."/>
            <person name="Herpin A."/>
            <person name="Echchiki A."/>
            <person name="Berthelot C."/>
            <person name="Parey E."/>
            <person name="Roest-Crollius H."/>
            <person name="Braasch I."/>
            <person name="Postlethwait J."/>
            <person name="Bobe J."/>
            <person name="Montfort J."/>
            <person name="Bouchez O."/>
            <person name="Begum T."/>
            <person name="Schartl M."/>
            <person name="Guiguen Y."/>
        </authorList>
    </citation>
    <scope>NUCLEOTIDE SEQUENCE [LARGE SCALE GENOMIC DNA]</scope>
    <source>
        <strain evidence="13 14">Indonesia</strain>
        <tissue evidence="13">Blood</tissue>
    </source>
</reference>
<dbReference type="GO" id="GO:0042026">
    <property type="term" value="P:protein refolding"/>
    <property type="evidence" value="ECO:0007669"/>
    <property type="project" value="TreeGrafter"/>
</dbReference>
<keyword evidence="2" id="KW-0273">Eye lens protein</keyword>
<evidence type="ECO:0000256" key="1">
    <source>
        <dbReference type="ARBA" id="ARBA00018516"/>
    </source>
</evidence>
<dbReference type="Pfam" id="PF00011">
    <property type="entry name" value="HSP20"/>
    <property type="match status" value="1"/>
</dbReference>
<evidence type="ECO:0000256" key="10">
    <source>
        <dbReference type="RuleBase" id="RU003616"/>
    </source>
</evidence>
<feature type="compositionally biased region" description="Basic and acidic residues" evidence="11">
    <location>
        <begin position="147"/>
        <end position="164"/>
    </location>
</feature>
<protein>
    <recommendedName>
        <fullName evidence="1">Alpha-crystallin B chain</fullName>
    </recommendedName>
    <alternativeName>
        <fullName evidence="6">Alpha(B)-crystallin</fullName>
    </alternativeName>
</protein>
<organism evidence="13 14">
    <name type="scientific">Pangasianodon hypophthalmus</name>
    <name type="common">Striped catfish</name>
    <name type="synonym">Helicophagus hypophthalmus</name>
    <dbReference type="NCBI Taxonomy" id="310915"/>
    <lineage>
        <taxon>Eukaryota</taxon>
        <taxon>Metazoa</taxon>
        <taxon>Chordata</taxon>
        <taxon>Craniata</taxon>
        <taxon>Vertebrata</taxon>
        <taxon>Euteleostomi</taxon>
        <taxon>Actinopterygii</taxon>
        <taxon>Neopterygii</taxon>
        <taxon>Teleostei</taxon>
        <taxon>Ostariophysi</taxon>
        <taxon>Siluriformes</taxon>
        <taxon>Pangasiidae</taxon>
        <taxon>Pangasianodon</taxon>
    </lineage>
</organism>
<dbReference type="CDD" id="cd06478">
    <property type="entry name" value="ACD_HspB4-5-6"/>
    <property type="match status" value="1"/>
</dbReference>
<gene>
    <name evidence="13" type="ORF">PHYPO_G00161960</name>
</gene>
<dbReference type="PANTHER" id="PTHR45640">
    <property type="entry name" value="HEAT SHOCK PROTEIN HSP-12.2-RELATED"/>
    <property type="match status" value="1"/>
</dbReference>
<comment type="similarity">
    <text evidence="7 9 10">Belongs to the small heat shock protein (HSP20) family.</text>
</comment>
<dbReference type="GO" id="GO:0043066">
    <property type="term" value="P:negative regulation of apoptotic process"/>
    <property type="evidence" value="ECO:0007669"/>
    <property type="project" value="TreeGrafter"/>
</dbReference>
<feature type="region of interest" description="Disordered" evidence="11">
    <location>
        <begin position="128"/>
        <end position="172"/>
    </location>
</feature>
<dbReference type="GO" id="GO:0005634">
    <property type="term" value="C:nucleus"/>
    <property type="evidence" value="ECO:0007669"/>
    <property type="project" value="TreeGrafter"/>
</dbReference>
<dbReference type="GO" id="GO:0005737">
    <property type="term" value="C:cytoplasm"/>
    <property type="evidence" value="ECO:0007669"/>
    <property type="project" value="TreeGrafter"/>
</dbReference>
<keyword evidence="5" id="KW-0007">Acetylation</keyword>
<dbReference type="Gene3D" id="2.60.40.790">
    <property type="match status" value="1"/>
</dbReference>
<dbReference type="SUPFAM" id="SSF49764">
    <property type="entry name" value="HSP20-like chaperones"/>
    <property type="match status" value="1"/>
</dbReference>
<dbReference type="GO" id="GO:0005212">
    <property type="term" value="F:structural constituent of eye lens"/>
    <property type="evidence" value="ECO:0007669"/>
    <property type="project" value="UniProtKB-KW"/>
</dbReference>
<sequence>MDIAIQHPWFRRSFWPSFFPSRIFDQHFGEHISESDVLAPYPSPYFPRLSFFRWPSWVDSGLSEMKMEKDRFTISLDIKHFAPEELAVKICGDYIEVHAKHEDRQDDHGFVSREFLRKYRVPAGVDPASVTSSLSSDGVLTITAPRKPSDAPERSIAITRDDKSGGSGTQKK</sequence>
<evidence type="ECO:0000256" key="9">
    <source>
        <dbReference type="PROSITE-ProRule" id="PRU00285"/>
    </source>
</evidence>
<dbReference type="InterPro" id="IPR055269">
    <property type="entry name" value="Alpha-crystallin/HSP_16"/>
</dbReference>
<dbReference type="EMBL" id="VFJC01000028">
    <property type="protein sequence ID" value="KAB5522654.1"/>
    <property type="molecule type" value="Genomic_DNA"/>
</dbReference>
<evidence type="ECO:0000313" key="14">
    <source>
        <dbReference type="Proteomes" id="UP000327468"/>
    </source>
</evidence>
<evidence type="ECO:0000259" key="12">
    <source>
        <dbReference type="PROSITE" id="PS01031"/>
    </source>
</evidence>
<feature type="domain" description="SHSP" evidence="12">
    <location>
        <begin position="53"/>
        <end position="161"/>
    </location>
</feature>
<dbReference type="InterPro" id="IPR003090">
    <property type="entry name" value="Alpha-crystallin_N"/>
</dbReference>
<name>A0A5N5JWS5_PANHP</name>
<keyword evidence="3 8" id="KW-0479">Metal-binding</keyword>
<feature type="binding site" evidence="8">
    <location>
        <position position="101"/>
    </location>
    <ligand>
        <name>Zn(2+)</name>
        <dbReference type="ChEBI" id="CHEBI:29105"/>
        <label>1</label>
    </ligand>
</feature>
<dbReference type="PROSITE" id="PS01031">
    <property type="entry name" value="SHSP"/>
    <property type="match status" value="1"/>
</dbReference>
<evidence type="ECO:0000256" key="3">
    <source>
        <dbReference type="ARBA" id="ARBA00022723"/>
    </source>
</evidence>
<evidence type="ECO:0000256" key="4">
    <source>
        <dbReference type="ARBA" id="ARBA00022833"/>
    </source>
</evidence>
<proteinExistence type="inferred from homology"/>
<evidence type="ECO:0000256" key="11">
    <source>
        <dbReference type="SAM" id="MobiDB-lite"/>
    </source>
</evidence>
<accession>A0A5N5JWS5</accession>
<evidence type="ECO:0000256" key="5">
    <source>
        <dbReference type="ARBA" id="ARBA00022990"/>
    </source>
</evidence>
<dbReference type="Proteomes" id="UP000327468">
    <property type="component" value="Chromosome 27"/>
</dbReference>
<dbReference type="AlphaFoldDB" id="A0A5N5JWS5"/>